<evidence type="ECO:0000256" key="6">
    <source>
        <dbReference type="ARBA" id="ARBA00047872"/>
    </source>
</evidence>
<dbReference type="InterPro" id="IPR036393">
    <property type="entry name" value="AceGlu_kinase-like_sf"/>
</dbReference>
<dbReference type="Proteomes" id="UP000619545">
    <property type="component" value="Unassembled WGS sequence"/>
</dbReference>
<dbReference type="PROSITE" id="PS51671">
    <property type="entry name" value="ACT"/>
    <property type="match status" value="2"/>
</dbReference>
<organism evidence="10 11">
    <name type="scientific">Methanopyrus kandleri</name>
    <dbReference type="NCBI Taxonomy" id="2320"/>
    <lineage>
        <taxon>Archaea</taxon>
        <taxon>Methanobacteriati</taxon>
        <taxon>Methanobacteriota</taxon>
        <taxon>Methanomada group</taxon>
        <taxon>Methanopyri</taxon>
        <taxon>Methanopyrales</taxon>
        <taxon>Methanopyraceae</taxon>
        <taxon>Methanopyrus</taxon>
    </lineage>
</organism>
<dbReference type="UniPathway" id="UPA00050">
    <property type="reaction ID" value="UER00461"/>
</dbReference>
<dbReference type="PROSITE" id="PS00324">
    <property type="entry name" value="ASPARTOKINASE"/>
    <property type="match status" value="1"/>
</dbReference>
<reference evidence="10" key="1">
    <citation type="journal article" date="2020" name="bioRxiv">
        <title>A rank-normalized archaeal taxonomy based on genome phylogeny resolves widespread incomplete and uneven classifications.</title>
        <authorList>
            <person name="Rinke C."/>
            <person name="Chuvochina M."/>
            <person name="Mussig A.J."/>
            <person name="Chaumeil P.-A."/>
            <person name="Waite D.W."/>
            <person name="Whitman W.B."/>
            <person name="Parks D.H."/>
            <person name="Hugenholtz P."/>
        </authorList>
    </citation>
    <scope>NUCLEOTIDE SEQUENCE</scope>
    <source>
        <strain evidence="10">UBA8853</strain>
    </source>
</reference>
<dbReference type="Gene3D" id="3.30.70.260">
    <property type="match status" value="1"/>
</dbReference>
<dbReference type="UniPathway" id="UPA00034">
    <property type="reaction ID" value="UER00015"/>
</dbReference>
<comment type="caution">
    <text evidence="10">The sequence shown here is derived from an EMBL/GenBank/DDBJ whole genome shotgun (WGS) entry which is preliminary data.</text>
</comment>
<keyword evidence="8" id="KW-0028">Amino-acid biosynthesis</keyword>
<dbReference type="AlphaFoldDB" id="A0A832TAV6"/>
<dbReference type="PIRSF" id="PIRSF000726">
    <property type="entry name" value="Asp_kin"/>
    <property type="match status" value="1"/>
</dbReference>
<dbReference type="CDD" id="cd04924">
    <property type="entry name" value="ACT_AK-Arch_2"/>
    <property type="match status" value="1"/>
</dbReference>
<evidence type="ECO:0000256" key="3">
    <source>
        <dbReference type="ARBA" id="ARBA00022741"/>
    </source>
</evidence>
<keyword evidence="2 7" id="KW-0808">Transferase</keyword>
<evidence type="ECO:0000259" key="9">
    <source>
        <dbReference type="PROSITE" id="PS51671"/>
    </source>
</evidence>
<dbReference type="GO" id="GO:0005829">
    <property type="term" value="C:cytosol"/>
    <property type="evidence" value="ECO:0007669"/>
    <property type="project" value="TreeGrafter"/>
</dbReference>
<evidence type="ECO:0000256" key="7">
    <source>
        <dbReference type="RuleBase" id="RU003448"/>
    </source>
</evidence>
<dbReference type="InterPro" id="IPR054352">
    <property type="entry name" value="ACT_Aspartokinase"/>
</dbReference>
<keyword evidence="5" id="KW-0067">ATP-binding</keyword>
<gene>
    <name evidence="10" type="ORF">HA336_05910</name>
</gene>
<dbReference type="InterPro" id="IPR045865">
    <property type="entry name" value="ACT-like_dom_sf"/>
</dbReference>
<keyword evidence="4 7" id="KW-0418">Kinase</keyword>
<dbReference type="InterPro" id="IPR005260">
    <property type="entry name" value="Asp_kin_monofn"/>
</dbReference>
<dbReference type="Gene3D" id="3.40.1160.10">
    <property type="entry name" value="Acetylglutamate kinase-like"/>
    <property type="match status" value="1"/>
</dbReference>
<feature type="domain" description="ACT" evidence="9">
    <location>
        <begin position="325"/>
        <end position="400"/>
    </location>
</feature>
<dbReference type="InterPro" id="IPR002912">
    <property type="entry name" value="ACT_dom"/>
</dbReference>
<comment type="pathway">
    <text evidence="8">Amino-acid biosynthesis; L-lysine biosynthesis via DAP pathway; (S)-tetrahydrodipicolinate from L-aspartate: step 1/4.</text>
</comment>
<dbReference type="SUPFAM" id="SSF55021">
    <property type="entry name" value="ACT-like"/>
    <property type="match status" value="2"/>
</dbReference>
<dbReference type="EMBL" id="DUJS01000004">
    <property type="protein sequence ID" value="HII70751.1"/>
    <property type="molecule type" value="Genomic_DNA"/>
</dbReference>
<sequence length="467" mass="49821">MRVVMKFGGTSVGTGESIRKVAKIVTDAAEEHEVIVVVSAMSGVTDELVRAAESAPDWTEEDVKNFVGKLRRRHGKAASEAISSDLIRREVMGYVDSLLEELEKVLLGLSYVGEVTPRSMDLILSFGERMSAPIVAGALRDRGLEAEHLEGGEAGVITDDGFGEAEPILPACRRKAQKTLIPMIESGKIPVITGFIGRTIDGEVTTLGRGGSDYSAAIIGCISEADEVQIWTDVDGVMTANPNLVPDARTVPRLSYEEAMELASFGAEVLHPKTVIPARSENIPIRVKNTFNPESEGTLITSESEPSEQVVKAVASSSDVGMIDIRGTTMIGRPGVAGRIFSRLGDEGINVIMISQSASESNISIVVSRPEVRRAARIIEREFVGERVVERVTTYEDVAVVAVVGEGMRGTPGVASRVFRAVADAGVNIKTISQGASEVNISFVVAEEDEAAAVNAVHSEFELGEEA</sequence>
<dbReference type="Pfam" id="PF00696">
    <property type="entry name" value="AA_kinase"/>
    <property type="match status" value="1"/>
</dbReference>
<dbReference type="InterPro" id="IPR001341">
    <property type="entry name" value="Asp_kinase"/>
</dbReference>
<dbReference type="Pfam" id="PF22468">
    <property type="entry name" value="ACT_9"/>
    <property type="match status" value="2"/>
</dbReference>
<dbReference type="InterPro" id="IPR001048">
    <property type="entry name" value="Asp/Glu/Uridylate_kinase"/>
</dbReference>
<dbReference type="RefSeq" id="WP_011018481.1">
    <property type="nucleotide sequence ID" value="NZ_DUJS01000004.1"/>
</dbReference>
<dbReference type="PANTHER" id="PTHR21499:SF59">
    <property type="entry name" value="ASPARTOKINASE"/>
    <property type="match status" value="1"/>
</dbReference>
<dbReference type="GO" id="GO:0009088">
    <property type="term" value="P:threonine biosynthetic process"/>
    <property type="evidence" value="ECO:0007669"/>
    <property type="project" value="UniProtKB-UniPathway"/>
</dbReference>
<dbReference type="InterPro" id="IPR041746">
    <property type="entry name" value="AK-LysC-like"/>
</dbReference>
<dbReference type="CDD" id="cd04921">
    <property type="entry name" value="ACT_AKi-HSDH-ThrA-like_1"/>
    <property type="match status" value="1"/>
</dbReference>
<dbReference type="GO" id="GO:0004072">
    <property type="term" value="F:aspartate kinase activity"/>
    <property type="evidence" value="ECO:0007669"/>
    <property type="project" value="UniProtKB-EC"/>
</dbReference>
<dbReference type="GeneID" id="1477412"/>
<accession>A0A832TAV6</accession>
<dbReference type="NCBIfam" id="TIGR00656">
    <property type="entry name" value="asp_kin_monofn"/>
    <property type="match status" value="1"/>
</dbReference>
<dbReference type="PANTHER" id="PTHR21499">
    <property type="entry name" value="ASPARTATE KINASE"/>
    <property type="match status" value="1"/>
</dbReference>
<proteinExistence type="inferred from homology"/>
<protein>
    <recommendedName>
        <fullName evidence="7">Aspartokinase</fullName>
        <ecNumber evidence="7">2.7.2.4</ecNumber>
    </recommendedName>
</protein>
<dbReference type="OMA" id="DNINIMM"/>
<evidence type="ECO:0000256" key="8">
    <source>
        <dbReference type="RuleBase" id="RU004249"/>
    </source>
</evidence>
<dbReference type="Gene3D" id="3.30.2130.10">
    <property type="entry name" value="VC0802-like"/>
    <property type="match status" value="1"/>
</dbReference>
<name>A0A832TAV6_9EURY</name>
<dbReference type="CDD" id="cd04244">
    <property type="entry name" value="AAK_AK-LysC-like"/>
    <property type="match status" value="1"/>
</dbReference>
<dbReference type="NCBIfam" id="TIGR00657">
    <property type="entry name" value="asp_kinases"/>
    <property type="match status" value="1"/>
</dbReference>
<dbReference type="NCBIfam" id="NF004938">
    <property type="entry name" value="PRK06291.1"/>
    <property type="match status" value="1"/>
</dbReference>
<dbReference type="InterPro" id="IPR018042">
    <property type="entry name" value="Aspartate_kinase_CS"/>
</dbReference>
<dbReference type="FunFam" id="3.30.2130.10:FF:000001">
    <property type="entry name" value="Bifunctional aspartokinase/homoserine dehydrogenase"/>
    <property type="match status" value="1"/>
</dbReference>
<evidence type="ECO:0000256" key="4">
    <source>
        <dbReference type="ARBA" id="ARBA00022777"/>
    </source>
</evidence>
<comment type="similarity">
    <text evidence="1 7">Belongs to the aspartokinase family.</text>
</comment>
<dbReference type="UniPathway" id="UPA00051">
    <property type="reaction ID" value="UER00462"/>
</dbReference>
<dbReference type="GO" id="GO:0005524">
    <property type="term" value="F:ATP binding"/>
    <property type="evidence" value="ECO:0007669"/>
    <property type="project" value="UniProtKB-KW"/>
</dbReference>
<comment type="catalytic activity">
    <reaction evidence="6 7">
        <text>L-aspartate + ATP = 4-phospho-L-aspartate + ADP</text>
        <dbReference type="Rhea" id="RHEA:23776"/>
        <dbReference type="ChEBI" id="CHEBI:29991"/>
        <dbReference type="ChEBI" id="CHEBI:30616"/>
        <dbReference type="ChEBI" id="CHEBI:57535"/>
        <dbReference type="ChEBI" id="CHEBI:456216"/>
        <dbReference type="EC" id="2.7.2.4"/>
    </reaction>
</comment>
<evidence type="ECO:0000256" key="2">
    <source>
        <dbReference type="ARBA" id="ARBA00022679"/>
    </source>
</evidence>
<evidence type="ECO:0000313" key="10">
    <source>
        <dbReference type="EMBL" id="HII70751.1"/>
    </source>
</evidence>
<evidence type="ECO:0000256" key="5">
    <source>
        <dbReference type="ARBA" id="ARBA00022840"/>
    </source>
</evidence>
<evidence type="ECO:0000256" key="1">
    <source>
        <dbReference type="ARBA" id="ARBA00010122"/>
    </source>
</evidence>
<comment type="pathway">
    <text evidence="8">Amino-acid biosynthesis; L-methionine biosynthesis via de novo pathway; L-homoserine from L-aspartate: step 1/3.</text>
</comment>
<dbReference type="GO" id="GO:0009089">
    <property type="term" value="P:lysine biosynthetic process via diaminopimelate"/>
    <property type="evidence" value="ECO:0007669"/>
    <property type="project" value="UniProtKB-UniPathway"/>
</dbReference>
<evidence type="ECO:0000313" key="11">
    <source>
        <dbReference type="Proteomes" id="UP000619545"/>
    </source>
</evidence>
<comment type="pathway">
    <text evidence="8">Amino-acid biosynthesis; L-threonine biosynthesis; L-threonine from L-aspartate: step 1/5.</text>
</comment>
<dbReference type="GO" id="GO:0009090">
    <property type="term" value="P:homoserine biosynthetic process"/>
    <property type="evidence" value="ECO:0007669"/>
    <property type="project" value="TreeGrafter"/>
</dbReference>
<dbReference type="SUPFAM" id="SSF53633">
    <property type="entry name" value="Carbamate kinase-like"/>
    <property type="match status" value="1"/>
</dbReference>
<dbReference type="EC" id="2.7.2.4" evidence="7"/>
<keyword evidence="3" id="KW-0547">Nucleotide-binding</keyword>
<feature type="domain" description="ACT" evidence="9">
    <location>
        <begin position="403"/>
        <end position="467"/>
    </location>
</feature>